<feature type="compositionally biased region" description="Low complexity" evidence="10">
    <location>
        <begin position="606"/>
        <end position="615"/>
    </location>
</feature>
<organism evidence="13 14">
    <name type="scientific">Ullucus polerovirus 1</name>
    <dbReference type="NCBI Taxonomy" id="2491943"/>
    <lineage>
        <taxon>Viruses</taxon>
        <taxon>Riboviria</taxon>
        <taxon>Orthornavirae</taxon>
        <taxon>Pisuviricota</taxon>
        <taxon>Pisoniviricetes</taxon>
        <taxon>Sobelivirales</taxon>
        <taxon>Solemoviridae</taxon>
        <taxon>Polerovirus</taxon>
        <taxon>Polerovirus UPOV</taxon>
    </lineage>
</organism>
<dbReference type="InterPro" id="IPR009003">
    <property type="entry name" value="Peptidase_S1_PA"/>
</dbReference>
<evidence type="ECO:0000256" key="3">
    <source>
        <dbReference type="ARBA" id="ARBA00022692"/>
    </source>
</evidence>
<feature type="compositionally biased region" description="Low complexity" evidence="10">
    <location>
        <begin position="635"/>
        <end position="645"/>
    </location>
</feature>
<feature type="region of interest" description="Disordered" evidence="10">
    <location>
        <begin position="498"/>
        <end position="535"/>
    </location>
</feature>
<dbReference type="Pfam" id="PF02122">
    <property type="entry name" value="Peptidase_S39"/>
    <property type="match status" value="1"/>
</dbReference>
<dbReference type="SUPFAM" id="SSF50494">
    <property type="entry name" value="Trypsin-like serine proteases"/>
    <property type="match status" value="1"/>
</dbReference>
<evidence type="ECO:0000256" key="11">
    <source>
        <dbReference type="SAM" id="Phobius"/>
    </source>
</evidence>
<evidence type="ECO:0000256" key="8">
    <source>
        <dbReference type="ARBA" id="ARBA00022989"/>
    </source>
</evidence>
<keyword evidence="14" id="KW-1185">Reference proteome</keyword>
<feature type="transmembrane region" description="Helical" evidence="11">
    <location>
        <begin position="196"/>
        <end position="214"/>
    </location>
</feature>
<keyword evidence="3 11" id="KW-0812">Transmembrane</keyword>
<comment type="subcellular location">
    <subcellularLocation>
        <location evidence="1">Membrane</location>
        <topology evidence="1">Multi-pass membrane protein</topology>
    </subcellularLocation>
</comment>
<dbReference type="EMBL" id="MH978189">
    <property type="protein sequence ID" value="AZI70938.1"/>
    <property type="molecule type" value="Genomic_RNA"/>
</dbReference>
<evidence type="ECO:0000256" key="6">
    <source>
        <dbReference type="ARBA" id="ARBA00022801"/>
    </source>
</evidence>
<name>A0A3Q8Q5V9_9VIRU</name>
<dbReference type="PROSITE" id="PS51868">
    <property type="entry name" value="PEPTIDASE_S39"/>
    <property type="match status" value="1"/>
</dbReference>
<evidence type="ECO:0000256" key="4">
    <source>
        <dbReference type="ARBA" id="ARBA00022729"/>
    </source>
</evidence>
<evidence type="ECO:0000313" key="14">
    <source>
        <dbReference type="Proteomes" id="UP001238449"/>
    </source>
</evidence>
<dbReference type="Gene3D" id="2.40.10.10">
    <property type="entry name" value="Trypsin-like serine proteases"/>
    <property type="match status" value="2"/>
</dbReference>
<sequence length="679" mass="74580">MFPTHASNSTLQPSCCFHCLTLVNFFFAPPRPTPLKMNTKRCLSVLLFFFYLSSSLGKSAATEKGSYSFPSFGIDPFYSTGPTWGTAPTSSYAQLPLPHLLQEKCVLNCSPCVQQPLTDEPYTSLTIALQQKISADASRIFIRAHNGLANLYSKFCIGLRSYSLLLAGATLQLIIYVWWNILALSLVIAWRVIREYTLPVLCVISLAVCTSLIYTGLKWIFGKLQVLLITTPVRLIFTVAKSSYSWVARPKVKLEQTVQGYNSFTIPQSPPRSAVLELVRPNNSHIGFANCVQLQNGTNGLITAYHCMDKGAIVYSRRTLVGIDLSKFVVLAADKDDDIAILRGPTNWESTLGCKGAICTTKSRLEKTSAAFYNFSPEGEWQRNSAVITGTHEGCSTVMSNTSPGDSGTGYWTSKTLLGIHKGALDGHNINLMIPIPDIPGLTKVEYTFETTSPQGKLFIDNLAGEWEEIERDGVKIFRKIAMTKKAKSHDEDFYDVTNEFSPEKPEPAQEVSGNEKAAASAQTTASGESSNIREIKNENIENSSGLVSMIPTSPPPTVNPTEEVIKQLVARIDLSKIEERIVNKIAERAMKKPHGTRGGRRRPRTSPNSSAPNTAGTYQPPHKRPQSLDSPKLVPSRPTTVPPRGVRRSGEGSSAQSTLSWRIKPVDSDGPKQGQKQN</sequence>
<evidence type="ECO:0000256" key="10">
    <source>
        <dbReference type="SAM" id="MobiDB-lite"/>
    </source>
</evidence>
<keyword evidence="8 11" id="KW-1133">Transmembrane helix</keyword>
<keyword evidence="9 11" id="KW-0472">Membrane</keyword>
<evidence type="ECO:0000256" key="7">
    <source>
        <dbReference type="ARBA" id="ARBA00022825"/>
    </source>
</evidence>
<keyword evidence="7" id="KW-0720">Serine protease</keyword>
<dbReference type="GO" id="GO:0004252">
    <property type="term" value="F:serine-type endopeptidase activity"/>
    <property type="evidence" value="ECO:0007669"/>
    <property type="project" value="InterPro"/>
</dbReference>
<feature type="compositionally biased region" description="Polar residues" evidence="10">
    <location>
        <begin position="652"/>
        <end position="661"/>
    </location>
</feature>
<proteinExistence type="predicted"/>
<feature type="transmembrane region" description="Helical" evidence="11">
    <location>
        <begin position="164"/>
        <end position="190"/>
    </location>
</feature>
<evidence type="ECO:0000259" key="12">
    <source>
        <dbReference type="PROSITE" id="PS51868"/>
    </source>
</evidence>
<accession>A0A3Q8Q5V9</accession>
<evidence type="ECO:0000256" key="1">
    <source>
        <dbReference type="ARBA" id="ARBA00004141"/>
    </source>
</evidence>
<dbReference type="GO" id="GO:0006508">
    <property type="term" value="P:proteolysis"/>
    <property type="evidence" value="ECO:0007669"/>
    <property type="project" value="UniProtKB-KW"/>
</dbReference>
<dbReference type="GO" id="GO:0070008">
    <property type="term" value="F:serine-type exopeptidase activity"/>
    <property type="evidence" value="ECO:0007669"/>
    <property type="project" value="InterPro"/>
</dbReference>
<evidence type="ECO:0000256" key="5">
    <source>
        <dbReference type="ARBA" id="ARBA00022758"/>
    </source>
</evidence>
<feature type="compositionally biased region" description="Basic residues" evidence="10">
    <location>
        <begin position="592"/>
        <end position="605"/>
    </location>
</feature>
<keyword evidence="6" id="KW-0378">Hydrolase</keyword>
<dbReference type="Proteomes" id="UP001238449">
    <property type="component" value="Segment"/>
</dbReference>
<feature type="region of interest" description="Disordered" evidence="10">
    <location>
        <begin position="586"/>
        <end position="679"/>
    </location>
</feature>
<dbReference type="GO" id="GO:0016020">
    <property type="term" value="C:membrane"/>
    <property type="evidence" value="ECO:0007669"/>
    <property type="project" value="UniProtKB-SubCell"/>
</dbReference>
<evidence type="ECO:0000256" key="9">
    <source>
        <dbReference type="ARBA" id="ARBA00023136"/>
    </source>
</evidence>
<dbReference type="PRINTS" id="PR00913">
    <property type="entry name" value="LVIRUSORF2"/>
</dbReference>
<keyword evidence="2" id="KW-0645">Protease</keyword>
<feature type="domain" description="Peptidase S39" evidence="12">
    <location>
        <begin position="258"/>
        <end position="450"/>
    </location>
</feature>
<dbReference type="GO" id="GO:0075523">
    <property type="term" value="P:viral translational frameshifting"/>
    <property type="evidence" value="ECO:0007669"/>
    <property type="project" value="UniProtKB-KW"/>
</dbReference>
<keyword evidence="4" id="KW-0732">Signal</keyword>
<dbReference type="InterPro" id="IPR043504">
    <property type="entry name" value="Peptidase_S1_PA_chymotrypsin"/>
</dbReference>
<protein>
    <submittedName>
        <fullName evidence="13">ORF1</fullName>
    </submittedName>
</protein>
<dbReference type="InterPro" id="IPR000382">
    <property type="entry name" value="Peptidase_S39B_luteovirus"/>
</dbReference>
<reference evidence="13" key="1">
    <citation type="journal article" date="2018" name="Plant Pathol.">
        <title>Using High Throughput Sequencing in support of a plant health outbreak reveals novel viruses in Ullucus tuberosus (Basellaceae).</title>
        <authorList>
            <person name="Fox A."/>
            <person name="Fowkes A."/>
            <person name="Skelton A."/>
            <person name="Harju V."/>
            <person name="Buxton-Kirk A."/>
            <person name="Kelly M."/>
            <person name="Forde S."/>
            <person name="Pufal H."/>
            <person name="Conyers C."/>
            <person name="Ward R."/>
            <person name="Weekes R."/>
            <person name="Boonham N."/>
            <person name="Adams I."/>
        </authorList>
    </citation>
    <scope>NUCLEOTIDE SEQUENCE</scope>
    <source>
        <strain evidence="13">Site 2</strain>
    </source>
</reference>
<evidence type="ECO:0000256" key="2">
    <source>
        <dbReference type="ARBA" id="ARBA00022670"/>
    </source>
</evidence>
<dbReference type="InterPro" id="IPR018019">
    <property type="entry name" value="Luteovirus_Orf2"/>
</dbReference>
<evidence type="ECO:0000313" key="13">
    <source>
        <dbReference type="EMBL" id="AZI70938.1"/>
    </source>
</evidence>
<keyword evidence="5" id="KW-0688">Ribosomal frameshifting</keyword>